<dbReference type="AlphaFoldDB" id="A0A654DMY7"/>
<evidence type="ECO:0000313" key="3">
    <source>
        <dbReference type="EMBL" id="VXD07110.1"/>
    </source>
</evidence>
<feature type="domain" description="Barstar (barnase inhibitor)" evidence="2">
    <location>
        <begin position="23"/>
        <end position="90"/>
    </location>
</feature>
<evidence type="ECO:0000259" key="2">
    <source>
        <dbReference type="Pfam" id="PF01337"/>
    </source>
</evidence>
<dbReference type="RefSeq" id="WP_159333022.1">
    <property type="nucleotide sequence ID" value="NZ_DAIQJZ010000101.1"/>
</dbReference>
<gene>
    <name evidence="3" type="ORF">SPHINGO8BC_80041</name>
</gene>
<dbReference type="InterPro" id="IPR035905">
    <property type="entry name" value="Barstar-like_sf"/>
</dbReference>
<dbReference type="EMBL" id="CABWMV010000027">
    <property type="protein sequence ID" value="VXD07110.1"/>
    <property type="molecule type" value="Genomic_DNA"/>
</dbReference>
<dbReference type="Proteomes" id="UP000432350">
    <property type="component" value="Unassembled WGS sequence"/>
</dbReference>
<dbReference type="Pfam" id="PF01337">
    <property type="entry name" value="Barstar"/>
    <property type="match status" value="1"/>
</dbReference>
<dbReference type="Gene3D" id="3.30.370.10">
    <property type="entry name" value="Barstar-like"/>
    <property type="match status" value="1"/>
</dbReference>
<organism evidence="3 4">
    <name type="scientific">Sphingobacterium multivorum</name>
    <dbReference type="NCBI Taxonomy" id="28454"/>
    <lineage>
        <taxon>Bacteria</taxon>
        <taxon>Pseudomonadati</taxon>
        <taxon>Bacteroidota</taxon>
        <taxon>Sphingobacteriia</taxon>
        <taxon>Sphingobacteriales</taxon>
        <taxon>Sphingobacteriaceae</taxon>
        <taxon>Sphingobacterium</taxon>
    </lineage>
</organism>
<reference evidence="3 4" key="1">
    <citation type="submission" date="2019-10" db="EMBL/GenBank/DDBJ databases">
        <authorList>
            <person name="Karimi E."/>
        </authorList>
    </citation>
    <scope>NUCLEOTIDE SEQUENCE [LARGE SCALE GENOMIC DNA]</scope>
    <source>
        <strain evidence="3">Sphingobacterium sp. 8BC</strain>
    </source>
</reference>
<accession>A0A654DMY7</accession>
<evidence type="ECO:0000313" key="4">
    <source>
        <dbReference type="Proteomes" id="UP000432350"/>
    </source>
</evidence>
<dbReference type="SUPFAM" id="SSF52038">
    <property type="entry name" value="Barstar-related"/>
    <property type="match status" value="1"/>
</dbReference>
<proteinExistence type="inferred from homology"/>
<dbReference type="InterPro" id="IPR000468">
    <property type="entry name" value="Barstar"/>
</dbReference>
<name>A0A654DMY7_SPHMU</name>
<sequence>MKKIKFLEYPIVYFNEVEYVAYLPKVEGENELFRKLSNILTFPDYFGENWSAVFDCLRDFSWISKKGITLVYEEIPVLSEEQLRIYFDVLFCAVNDCSYPAAIRLKPLGKPRSQQRGRD</sequence>
<protein>
    <submittedName>
        <fullName evidence="3">Barstar (Barnase inhibitor)</fullName>
    </submittedName>
</protein>
<comment type="similarity">
    <text evidence="1">Belongs to the barstar family.</text>
</comment>
<evidence type="ECO:0000256" key="1">
    <source>
        <dbReference type="ARBA" id="ARBA00006845"/>
    </source>
</evidence>